<name>A0A060YRW3_ONCMY</name>
<evidence type="ECO:0000256" key="2">
    <source>
        <dbReference type="ARBA" id="ARBA00004567"/>
    </source>
</evidence>
<dbReference type="PROSITE" id="PS50103">
    <property type="entry name" value="ZF_C3H1"/>
    <property type="match status" value="1"/>
</dbReference>
<gene>
    <name evidence="14" type="ORF">GSONMT00003892001</name>
</gene>
<keyword evidence="6" id="KW-0509">mRNA transport</keyword>
<dbReference type="GO" id="GO:0031965">
    <property type="term" value="C:nuclear membrane"/>
    <property type="evidence" value="ECO:0007669"/>
    <property type="project" value="UniProtKB-SubCell"/>
</dbReference>
<dbReference type="Proteomes" id="UP000193380">
    <property type="component" value="Unassembled WGS sequence"/>
</dbReference>
<dbReference type="EMBL" id="FR917240">
    <property type="protein sequence ID" value="CDQ94277.1"/>
    <property type="molecule type" value="Genomic_DNA"/>
</dbReference>
<keyword evidence="3 11" id="KW-0479">Metal-binding</keyword>
<keyword evidence="4 11" id="KW-0863">Zinc-finger</keyword>
<reference evidence="14" key="2">
    <citation type="submission" date="2014-03" db="EMBL/GenBank/DDBJ databases">
        <authorList>
            <person name="Genoscope - CEA"/>
        </authorList>
    </citation>
    <scope>NUCLEOTIDE SEQUENCE</scope>
</reference>
<comment type="function">
    <text evidence="8">Required for the export of mRNAs containing poly(A) tails from the nucleus into the cytoplasm.</text>
</comment>
<evidence type="ECO:0000256" key="10">
    <source>
        <dbReference type="ARBA" id="ARBA00042384"/>
    </source>
</evidence>
<feature type="zinc finger region" description="C3H1-type" evidence="11">
    <location>
        <begin position="1"/>
        <end position="25"/>
    </location>
</feature>
<evidence type="ECO:0000259" key="13">
    <source>
        <dbReference type="PROSITE" id="PS50103"/>
    </source>
</evidence>
<keyword evidence="6" id="KW-0906">Nuclear pore complex</keyword>
<evidence type="ECO:0000256" key="3">
    <source>
        <dbReference type="ARBA" id="ARBA00022723"/>
    </source>
</evidence>
<sequence length="75" mass="8203">MPVCNFWMQGRCRYGDKCWNEHPKAGGGGYGGEYNSRPPQQSNRGGGGGKEYLVVPVFFCYTVASHGTIENGDLI</sequence>
<feature type="region of interest" description="Disordered" evidence="12">
    <location>
        <begin position="29"/>
        <end position="48"/>
    </location>
</feature>
<feature type="domain" description="C3H1-type" evidence="13">
    <location>
        <begin position="1"/>
        <end position="25"/>
    </location>
</feature>
<keyword evidence="6" id="KW-0653">Protein transport</keyword>
<protein>
    <recommendedName>
        <fullName evidence="9">Nucleoporin NUP42</fullName>
    </recommendedName>
    <alternativeName>
        <fullName evidence="10">Nucleoporin-like protein 2</fullName>
    </alternativeName>
</protein>
<dbReference type="PaxDb" id="8022-A0A060YRW3"/>
<evidence type="ECO:0000256" key="6">
    <source>
        <dbReference type="ARBA" id="ARBA00023132"/>
    </source>
</evidence>
<dbReference type="Pfam" id="PF18345">
    <property type="entry name" value="zf_CCCH_4"/>
    <property type="match status" value="1"/>
</dbReference>
<keyword evidence="6" id="KW-0813">Transport</keyword>
<evidence type="ECO:0000313" key="15">
    <source>
        <dbReference type="Proteomes" id="UP000193380"/>
    </source>
</evidence>
<organism evidence="14 15">
    <name type="scientific">Oncorhynchus mykiss</name>
    <name type="common">Rainbow trout</name>
    <name type="synonym">Salmo gairdneri</name>
    <dbReference type="NCBI Taxonomy" id="8022"/>
    <lineage>
        <taxon>Eukaryota</taxon>
        <taxon>Metazoa</taxon>
        <taxon>Chordata</taxon>
        <taxon>Craniata</taxon>
        <taxon>Vertebrata</taxon>
        <taxon>Euteleostomi</taxon>
        <taxon>Actinopterygii</taxon>
        <taxon>Neopterygii</taxon>
        <taxon>Teleostei</taxon>
        <taxon>Protacanthopterygii</taxon>
        <taxon>Salmoniformes</taxon>
        <taxon>Salmonidae</taxon>
        <taxon>Salmoninae</taxon>
        <taxon>Oncorhynchus</taxon>
    </lineage>
</organism>
<dbReference type="SUPFAM" id="SSF90229">
    <property type="entry name" value="CCCH zinc finger"/>
    <property type="match status" value="1"/>
</dbReference>
<reference evidence="14" key="1">
    <citation type="journal article" date="2014" name="Nat. Commun.">
        <title>The rainbow trout genome provides novel insights into evolution after whole-genome duplication in vertebrates.</title>
        <authorList>
            <person name="Berthelot C."/>
            <person name="Brunet F."/>
            <person name="Chalopin D."/>
            <person name="Juanchich A."/>
            <person name="Bernard M."/>
            <person name="Noel B."/>
            <person name="Bento P."/>
            <person name="Da Silva C."/>
            <person name="Labadie K."/>
            <person name="Alberti A."/>
            <person name="Aury J.M."/>
            <person name="Louis A."/>
            <person name="Dehais P."/>
            <person name="Bardou P."/>
            <person name="Montfort J."/>
            <person name="Klopp C."/>
            <person name="Cabau C."/>
            <person name="Gaspin C."/>
            <person name="Thorgaard G.H."/>
            <person name="Boussaha M."/>
            <person name="Quillet E."/>
            <person name="Guyomard R."/>
            <person name="Galiana D."/>
            <person name="Bobe J."/>
            <person name="Volff J.N."/>
            <person name="Genet C."/>
            <person name="Wincker P."/>
            <person name="Jaillon O."/>
            <person name="Roest Crollius H."/>
            <person name="Guiguen Y."/>
        </authorList>
    </citation>
    <scope>NUCLEOTIDE SEQUENCE [LARGE SCALE GENOMIC DNA]</scope>
</reference>
<evidence type="ECO:0000256" key="11">
    <source>
        <dbReference type="PROSITE-ProRule" id="PRU00723"/>
    </source>
</evidence>
<dbReference type="InterPro" id="IPR051767">
    <property type="entry name" value="Nucleoporin_NUP42"/>
</dbReference>
<evidence type="ECO:0000256" key="4">
    <source>
        <dbReference type="ARBA" id="ARBA00022771"/>
    </source>
</evidence>
<dbReference type="InterPro" id="IPR036855">
    <property type="entry name" value="Znf_CCCH_sf"/>
</dbReference>
<dbReference type="GO" id="GO:0005643">
    <property type="term" value="C:nuclear pore"/>
    <property type="evidence" value="ECO:0007669"/>
    <property type="project" value="UniProtKB-SubCell"/>
</dbReference>
<comment type="subcellular location">
    <subcellularLocation>
        <location evidence="1">Nucleus membrane</location>
        <topology evidence="1">Peripheral membrane protein</topology>
        <orientation evidence="1">Cytoplasmic side</orientation>
    </subcellularLocation>
    <subcellularLocation>
        <location evidence="2">Nucleus</location>
        <location evidence="2">Nuclear pore complex</location>
    </subcellularLocation>
</comment>
<evidence type="ECO:0000256" key="12">
    <source>
        <dbReference type="SAM" id="MobiDB-lite"/>
    </source>
</evidence>
<dbReference type="GO" id="GO:0008270">
    <property type="term" value="F:zinc ion binding"/>
    <property type="evidence" value="ECO:0007669"/>
    <property type="project" value="UniProtKB-KW"/>
</dbReference>
<dbReference type="Gene3D" id="4.10.1000.10">
    <property type="entry name" value="Zinc finger, CCCH-type"/>
    <property type="match status" value="1"/>
</dbReference>
<evidence type="ECO:0000256" key="8">
    <source>
        <dbReference type="ARBA" id="ARBA00037262"/>
    </source>
</evidence>
<dbReference type="SMART" id="SM00356">
    <property type="entry name" value="ZnF_C3H1"/>
    <property type="match status" value="1"/>
</dbReference>
<dbReference type="InterPro" id="IPR000571">
    <property type="entry name" value="Znf_CCCH"/>
</dbReference>
<evidence type="ECO:0000256" key="1">
    <source>
        <dbReference type="ARBA" id="ARBA00004335"/>
    </source>
</evidence>
<evidence type="ECO:0000256" key="7">
    <source>
        <dbReference type="ARBA" id="ARBA00023242"/>
    </source>
</evidence>
<dbReference type="STRING" id="8022.A0A060YRW3"/>
<dbReference type="PANTHER" id="PTHR46527">
    <property type="entry name" value="NUCLEOPORIN-LIKE PROTEIN 2"/>
    <property type="match status" value="1"/>
</dbReference>
<dbReference type="AlphaFoldDB" id="A0A060YRW3"/>
<dbReference type="PANTHER" id="PTHR46527:SF1">
    <property type="entry name" value="NUCLEOPORIN NUP42"/>
    <property type="match status" value="1"/>
</dbReference>
<keyword evidence="5 11" id="KW-0862">Zinc</keyword>
<evidence type="ECO:0000256" key="9">
    <source>
        <dbReference type="ARBA" id="ARBA00039886"/>
    </source>
</evidence>
<accession>A0A060YRW3</accession>
<evidence type="ECO:0000256" key="5">
    <source>
        <dbReference type="ARBA" id="ARBA00022833"/>
    </source>
</evidence>
<evidence type="ECO:0000313" key="14">
    <source>
        <dbReference type="EMBL" id="CDQ94277.1"/>
    </source>
</evidence>
<proteinExistence type="predicted"/>
<keyword evidence="7" id="KW-0539">Nucleus</keyword>
<keyword evidence="6" id="KW-0811">Translocation</keyword>